<dbReference type="Pfam" id="PF17676">
    <property type="entry name" value="Peptidase_S66C"/>
    <property type="match status" value="1"/>
</dbReference>
<evidence type="ECO:0000313" key="7">
    <source>
        <dbReference type="EMBL" id="KAF4340126.1"/>
    </source>
</evidence>
<name>A0A9P5AK80_9HYPO</name>
<dbReference type="OrthoDB" id="47007at2759"/>
<evidence type="ECO:0000256" key="3">
    <source>
        <dbReference type="ARBA" id="ARBA00023163"/>
    </source>
</evidence>
<keyword evidence="2" id="KW-0805">Transcription regulation</keyword>
<proteinExistence type="predicted"/>
<evidence type="ECO:0000256" key="1">
    <source>
        <dbReference type="ARBA" id="ARBA00022723"/>
    </source>
</evidence>
<dbReference type="PROSITE" id="PS50048">
    <property type="entry name" value="ZN2_CY6_FUNGAL_2"/>
    <property type="match status" value="1"/>
</dbReference>
<dbReference type="Gene3D" id="4.10.240.10">
    <property type="entry name" value="Zn(2)-C6 fungal-type DNA-binding domain"/>
    <property type="match status" value="1"/>
</dbReference>
<dbReference type="EMBL" id="PVQB02000248">
    <property type="protein sequence ID" value="KAF4340126.1"/>
    <property type="molecule type" value="Genomic_DNA"/>
</dbReference>
<dbReference type="PROSITE" id="PS00463">
    <property type="entry name" value="ZN2_CY6_FUNGAL_1"/>
    <property type="match status" value="1"/>
</dbReference>
<protein>
    <submittedName>
        <fullName evidence="7">Transcriptional activator Mut3p</fullName>
    </submittedName>
</protein>
<dbReference type="InterPro" id="IPR027461">
    <property type="entry name" value="Carboxypeptidase_A_C_sf"/>
</dbReference>
<sequence>MPFIEVENKTLFYARANAETASKDGPVLVFIHGLGSSHSFYVPVMNQLANAGYSSIALDVYGSGLSALSQGVQDPTFDTIASDVKALLEALNIRPENAVAVGHSMGGIIVPKLALKCSLRGSVLIGPVLPKPAMAEIFNARIETVKQEGMEPMAKTIPFAATGSKASLTQKAFIRALLLSQKPEGYIALCRAIAQADLPSYSKIDCHVLVLCGEEDKTSPIPDAQKILNETDYDPMPTRRVRDCDRRRCAEACESCKRRKQRCDGRRPCARCIKRGLGHECHESQSASTHGYGARRLVASSLPSPDPDRLSNIAGQTTPAGSITVGNRSGLTSVDESYVDDGTSSSLQLLSNTQPERLPRMSRLIQDTRGEYMFIGDSATLSFLQNIRRIVRRSIGDCTLVDDPLRHGIVEASPETRRGWILSSAQNPPPRQTEQDVDYLIKWYMQSANSVLLLFDQKELEHGIRKWLEDGQDIADPTSPVYYLVFAIGAQTGPEDKDDLAETFFNYARYLTVEILIEEPGMVTIQALVLIAMYLLGASRRNAAFMYLGMGVRAAYAIGLHRYDIASLFSANEGRAREQLWKGIRILDLFMSASLGRPPSTSELRDTTNPQNYSACNDLSMIFELILTDVYAKRMISPEILERISKHLRRWTAQCGEGLIVDGVEQDDMIRDQNGEEQPNIGLIHIKVTGHWTVMLLSLPFLHKAVSQHVEDNEQSAQGNAKRSSSSNQVLVHSCLESAVRTVDLLQTLVSTGTIPKRLPIVGNSAFVSGLVLGAAIFGDFDNSFPLEKSLHAARGVLDRFSRYDAVAKRHLMILDHLQNACDIYMDNRARLRMERQGHLVNGLFGSIHTIGKSPLRNSQQPEANFRISSTDGIQTQPQTPRPGQISSEMTEEQQGFSMDGAEQTEIDVDVSADAFLEVPSGDIKAASDPSLDLQQLHHLNQTSPAPSFPKISTEVNIIGNSHQDSLVQTSTMPSPIRAKHLQPGDKIAFISPSERINTSLPAVIERASALLTNKGYQVQTFFNEDKGIQSCIDNRLSEIRAAFSDPSISAIITTIGGTTFTELLPALIADTELHENIRKNPKIVVGYSDISGLHWFLYGLTGLRTFYGPGAVPEIGESNDINDKDTPLAFTVENLLRAIASPEPLGQIPRSKFYAPRLAPFFEKPESTEPPKVVKTTEWQWLRPGKAQGRLFGGCLTVVARLSGVSAIVPDWRGRIVFLETATNEDGSHGNPPHRVQAAFADLIAHGVFEEAAGLVVGRPYGYDSDEDRAVYAGIIKGLFCEGRLASKAFPILFNVDIGHTTPMVTLPYDALAELDSETDTFAVLEAGVE</sequence>
<dbReference type="CDD" id="cd00067">
    <property type="entry name" value="GAL4"/>
    <property type="match status" value="1"/>
</dbReference>
<dbReference type="GO" id="GO:0005634">
    <property type="term" value="C:nucleus"/>
    <property type="evidence" value="ECO:0007669"/>
    <property type="project" value="TreeGrafter"/>
</dbReference>
<dbReference type="SUPFAM" id="SSF53474">
    <property type="entry name" value="alpha/beta-Hydrolases"/>
    <property type="match status" value="1"/>
</dbReference>
<feature type="compositionally biased region" description="Polar residues" evidence="5">
    <location>
        <begin position="885"/>
        <end position="897"/>
    </location>
</feature>
<dbReference type="Proteomes" id="UP000730481">
    <property type="component" value="Unassembled WGS sequence"/>
</dbReference>
<dbReference type="InterPro" id="IPR029062">
    <property type="entry name" value="Class_I_gatase-like"/>
</dbReference>
<dbReference type="SUPFAM" id="SSF57701">
    <property type="entry name" value="Zn2/Cys6 DNA-binding domain"/>
    <property type="match status" value="1"/>
</dbReference>
<organism evidence="7 8">
    <name type="scientific">Fusarium beomiforme</name>
    <dbReference type="NCBI Taxonomy" id="44412"/>
    <lineage>
        <taxon>Eukaryota</taxon>
        <taxon>Fungi</taxon>
        <taxon>Dikarya</taxon>
        <taxon>Ascomycota</taxon>
        <taxon>Pezizomycotina</taxon>
        <taxon>Sordariomycetes</taxon>
        <taxon>Hypocreomycetidae</taxon>
        <taxon>Hypocreales</taxon>
        <taxon>Nectriaceae</taxon>
        <taxon>Fusarium</taxon>
        <taxon>Fusarium burgessii species complex</taxon>
    </lineage>
</organism>
<reference evidence="7" key="1">
    <citation type="journal article" date="2017" name="Mycologia">
        <title>Fusarium algeriense, sp. nov., a novel toxigenic crown rot pathogen of durum wheat from Algeria is nested in the Fusarium burgessii species complex.</title>
        <authorList>
            <person name="Laraba I."/>
            <person name="Keddad A."/>
            <person name="Boureghda H."/>
            <person name="Abdallah N."/>
            <person name="Vaughan M.M."/>
            <person name="Proctor R.H."/>
            <person name="Busman M."/>
            <person name="O'Donnell K."/>
        </authorList>
    </citation>
    <scope>NUCLEOTIDE SEQUENCE</scope>
    <source>
        <strain evidence="7">NRRL 25174</strain>
    </source>
</reference>
<dbReference type="InterPro" id="IPR036864">
    <property type="entry name" value="Zn2-C6_fun-type_DNA-bd_sf"/>
</dbReference>
<feature type="region of interest" description="Disordered" evidence="5">
    <location>
        <begin position="868"/>
        <end position="900"/>
    </location>
</feature>
<evidence type="ECO:0000256" key="2">
    <source>
        <dbReference type="ARBA" id="ARBA00023015"/>
    </source>
</evidence>
<evidence type="ECO:0000313" key="8">
    <source>
        <dbReference type="Proteomes" id="UP000730481"/>
    </source>
</evidence>
<dbReference type="PANTHER" id="PTHR47424">
    <property type="entry name" value="REGULATORY PROTEIN GAL4"/>
    <property type="match status" value="1"/>
</dbReference>
<dbReference type="Pfam" id="PF12146">
    <property type="entry name" value="Hydrolase_4"/>
    <property type="match status" value="1"/>
</dbReference>
<dbReference type="Gene3D" id="3.40.50.10740">
    <property type="entry name" value="Class I glutamine amidotransferase-like"/>
    <property type="match status" value="1"/>
</dbReference>
<dbReference type="InterPro" id="IPR022742">
    <property type="entry name" value="Hydrolase_4"/>
</dbReference>
<keyword evidence="3" id="KW-0804">Transcription</keyword>
<gene>
    <name evidence="7" type="ORF">FBEOM_5987</name>
</gene>
<dbReference type="SMART" id="SM00906">
    <property type="entry name" value="Fungal_trans"/>
    <property type="match status" value="1"/>
</dbReference>
<dbReference type="CDD" id="cd07062">
    <property type="entry name" value="Peptidase_S66_mccF_like"/>
    <property type="match status" value="1"/>
</dbReference>
<dbReference type="SUPFAM" id="SSF141986">
    <property type="entry name" value="LD-carboxypeptidase A C-terminal domain-like"/>
    <property type="match status" value="1"/>
</dbReference>
<keyword evidence="1" id="KW-0479">Metal-binding</keyword>
<dbReference type="InterPro" id="IPR040921">
    <property type="entry name" value="Peptidase_S66C"/>
</dbReference>
<dbReference type="Pfam" id="PF02016">
    <property type="entry name" value="Peptidase_S66"/>
    <property type="match status" value="1"/>
</dbReference>
<dbReference type="Pfam" id="PF00172">
    <property type="entry name" value="Zn_clus"/>
    <property type="match status" value="1"/>
</dbReference>
<dbReference type="PANTHER" id="PTHR47424:SF9">
    <property type="entry name" value="TAH-2"/>
    <property type="match status" value="1"/>
</dbReference>
<accession>A0A9P5AK80</accession>
<dbReference type="SMART" id="SM00066">
    <property type="entry name" value="GAL4"/>
    <property type="match status" value="1"/>
</dbReference>
<dbReference type="SUPFAM" id="SSF52317">
    <property type="entry name" value="Class I glutamine amidotransferase-like"/>
    <property type="match status" value="1"/>
</dbReference>
<dbReference type="GO" id="GO:0008270">
    <property type="term" value="F:zinc ion binding"/>
    <property type="evidence" value="ECO:0007669"/>
    <property type="project" value="InterPro"/>
</dbReference>
<dbReference type="CDD" id="cd12148">
    <property type="entry name" value="fungal_TF_MHR"/>
    <property type="match status" value="1"/>
</dbReference>
<feature type="compositionally biased region" description="Polar residues" evidence="5">
    <location>
        <begin position="868"/>
        <end position="879"/>
    </location>
</feature>
<dbReference type="InterPro" id="IPR029058">
    <property type="entry name" value="AB_hydrolase_fold"/>
</dbReference>
<dbReference type="InterPro" id="IPR007219">
    <property type="entry name" value="XnlR_reg_dom"/>
</dbReference>
<dbReference type="InterPro" id="IPR001138">
    <property type="entry name" value="Zn2Cys6_DnaBD"/>
</dbReference>
<feature type="domain" description="Zn(2)-C6 fungal-type" evidence="6">
    <location>
        <begin position="252"/>
        <end position="281"/>
    </location>
</feature>
<dbReference type="InterPro" id="IPR027478">
    <property type="entry name" value="LdcA_N"/>
</dbReference>
<dbReference type="Pfam" id="PF04082">
    <property type="entry name" value="Fungal_trans"/>
    <property type="match status" value="1"/>
</dbReference>
<evidence type="ECO:0000256" key="5">
    <source>
        <dbReference type="SAM" id="MobiDB-lite"/>
    </source>
</evidence>
<dbReference type="Gene3D" id="3.50.30.60">
    <property type="entry name" value="LD-carboxypeptidase A C-terminal domain-like"/>
    <property type="match status" value="1"/>
</dbReference>
<dbReference type="Gene3D" id="3.40.50.1820">
    <property type="entry name" value="alpha/beta hydrolase"/>
    <property type="match status" value="1"/>
</dbReference>
<keyword evidence="4" id="KW-0539">Nucleus</keyword>
<keyword evidence="8" id="KW-1185">Reference proteome</keyword>
<dbReference type="GO" id="GO:0006351">
    <property type="term" value="P:DNA-templated transcription"/>
    <property type="evidence" value="ECO:0007669"/>
    <property type="project" value="InterPro"/>
</dbReference>
<dbReference type="GO" id="GO:0000978">
    <property type="term" value="F:RNA polymerase II cis-regulatory region sequence-specific DNA binding"/>
    <property type="evidence" value="ECO:0007669"/>
    <property type="project" value="TreeGrafter"/>
</dbReference>
<comment type="caution">
    <text evidence="7">The sequence shown here is derived from an EMBL/GenBank/DDBJ whole genome shotgun (WGS) entry which is preliminary data.</text>
</comment>
<evidence type="ECO:0000256" key="4">
    <source>
        <dbReference type="ARBA" id="ARBA00023242"/>
    </source>
</evidence>
<dbReference type="GO" id="GO:0000435">
    <property type="term" value="P:positive regulation of transcription from RNA polymerase II promoter by galactose"/>
    <property type="evidence" value="ECO:0007669"/>
    <property type="project" value="TreeGrafter"/>
</dbReference>
<evidence type="ECO:0000259" key="6">
    <source>
        <dbReference type="PROSITE" id="PS50048"/>
    </source>
</evidence>
<dbReference type="GO" id="GO:0000981">
    <property type="term" value="F:DNA-binding transcription factor activity, RNA polymerase II-specific"/>
    <property type="evidence" value="ECO:0007669"/>
    <property type="project" value="InterPro"/>
</dbReference>
<reference evidence="7" key="2">
    <citation type="submission" date="2020-02" db="EMBL/GenBank/DDBJ databases">
        <title>Identification and distribution of gene clusters putatively required for synthesis of sphingolipid metabolism inhibitors in phylogenetically diverse species of the filamentous fungus Fusarium.</title>
        <authorList>
            <person name="Kim H.-S."/>
            <person name="Busman M."/>
            <person name="Brown D.W."/>
            <person name="Divon H."/>
            <person name="Uhlig S."/>
            <person name="Proctor R.H."/>
        </authorList>
    </citation>
    <scope>NUCLEOTIDE SEQUENCE</scope>
    <source>
        <strain evidence="7">NRRL 25174</strain>
    </source>
</reference>
<dbReference type="InterPro" id="IPR051127">
    <property type="entry name" value="Fungal_SecMet_Regulators"/>
</dbReference>
<dbReference type="InterPro" id="IPR040449">
    <property type="entry name" value="Peptidase_S66_N"/>
</dbReference>